<protein>
    <submittedName>
        <fullName evidence="1">Uncharacterized protein</fullName>
    </submittedName>
</protein>
<evidence type="ECO:0000313" key="2">
    <source>
        <dbReference type="Proteomes" id="UP000637195"/>
    </source>
</evidence>
<organism evidence="1 2">
    <name type="scientific">Candidatus Argoarchaeum ethanivorans</name>
    <dbReference type="NCBI Taxonomy" id="2608793"/>
    <lineage>
        <taxon>Archaea</taxon>
        <taxon>Methanobacteriati</taxon>
        <taxon>Methanobacteriota</taxon>
        <taxon>Stenosarchaea group</taxon>
        <taxon>Methanomicrobia</taxon>
        <taxon>Methanosarcinales</taxon>
        <taxon>Methanosarcinales incertae sedis</taxon>
        <taxon>GOM Arc I cluster</taxon>
        <taxon>Candidatus Argoarchaeum</taxon>
    </lineage>
</organism>
<dbReference type="Proteomes" id="UP000637195">
    <property type="component" value="Unassembled WGS sequence"/>
</dbReference>
<proteinExistence type="predicted"/>
<gene>
    <name evidence="1" type="ORF">ANIMEMIM_00169</name>
</gene>
<evidence type="ECO:0000313" key="1">
    <source>
        <dbReference type="EMBL" id="CAD6491543.1"/>
    </source>
</evidence>
<dbReference type="EMBL" id="CAJHIM010000009">
    <property type="protein sequence ID" value="CAD6491543.1"/>
    <property type="molecule type" value="Genomic_DNA"/>
</dbReference>
<comment type="caution">
    <text evidence="1">The sequence shown here is derived from an EMBL/GenBank/DDBJ whole genome shotgun (WGS) entry which is preliminary data.</text>
</comment>
<name>A0A811T7G3_9EURY</name>
<accession>A0A811T7G3</accession>
<reference evidence="1" key="1">
    <citation type="submission" date="2020-10" db="EMBL/GenBank/DDBJ databases">
        <authorList>
            <person name="Hahn C.J."/>
            <person name="Laso-Perez R."/>
            <person name="Vulcano F."/>
            <person name="Vaziourakis K.-M."/>
            <person name="Stokke R."/>
            <person name="Steen I.H."/>
            <person name="Teske A."/>
            <person name="Boetius A."/>
            <person name="Liebeke M."/>
            <person name="Amann R."/>
            <person name="Knittel K."/>
        </authorList>
    </citation>
    <scope>NUCLEOTIDE SEQUENCE</scope>
    <source>
        <strain evidence="1">Gfbio:e3339647-f889-4370-9287-4fb5cb688e4c:AG393N10_GoMArc1</strain>
    </source>
</reference>
<sequence>MKVVISCGGLGTRLKEETKYRLNPMAEMSSIFCIVVTGLRTFILCLRSVLPNSQTSDYDITCEGESVERGRCPR</sequence>
<dbReference type="AlphaFoldDB" id="A0A811T7G3"/>